<keyword evidence="2" id="KW-1185">Reference proteome</keyword>
<proteinExistence type="predicted"/>
<reference evidence="1" key="1">
    <citation type="submission" date="2022-06" db="EMBL/GenBank/DDBJ databases">
        <title>Complete genome sequences of two strains of the flax pathogen Septoria linicola.</title>
        <authorList>
            <person name="Lapalu N."/>
            <person name="Simon A."/>
            <person name="Demenou B."/>
            <person name="Paumier D."/>
            <person name="Guillot M.-P."/>
            <person name="Gout L."/>
            <person name="Valade R."/>
        </authorList>
    </citation>
    <scope>NUCLEOTIDE SEQUENCE</scope>
    <source>
        <strain evidence="1">SE15195</strain>
    </source>
</reference>
<accession>A0A9Q9ATJ8</accession>
<evidence type="ECO:0000313" key="2">
    <source>
        <dbReference type="Proteomes" id="UP001056384"/>
    </source>
</evidence>
<dbReference type="EMBL" id="CP099421">
    <property type="protein sequence ID" value="USW51883.1"/>
    <property type="molecule type" value="Genomic_DNA"/>
</dbReference>
<evidence type="ECO:0000313" key="1">
    <source>
        <dbReference type="EMBL" id="USW51883.1"/>
    </source>
</evidence>
<sequence length="94" mass="9980">MGATLRCPLPKPSDDHIPAINLEEASKVHLLTDKNNPPQIPVSVHDAALPAPFDRGKDAKAAWQKTDLAISRDKVLAAFSSLVAATGGPTRMES</sequence>
<gene>
    <name evidence="1" type="ORF">Slin15195_G052020</name>
</gene>
<dbReference type="AlphaFoldDB" id="A0A9Q9ATJ8"/>
<name>A0A9Q9ATJ8_9PEZI</name>
<dbReference type="Proteomes" id="UP001056384">
    <property type="component" value="Chromosome 4"/>
</dbReference>
<organism evidence="1 2">
    <name type="scientific">Septoria linicola</name>
    <dbReference type="NCBI Taxonomy" id="215465"/>
    <lineage>
        <taxon>Eukaryota</taxon>
        <taxon>Fungi</taxon>
        <taxon>Dikarya</taxon>
        <taxon>Ascomycota</taxon>
        <taxon>Pezizomycotina</taxon>
        <taxon>Dothideomycetes</taxon>
        <taxon>Dothideomycetidae</taxon>
        <taxon>Mycosphaerellales</taxon>
        <taxon>Mycosphaerellaceae</taxon>
        <taxon>Septoria</taxon>
    </lineage>
</organism>
<protein>
    <submittedName>
        <fullName evidence="1">Uncharacterized protein</fullName>
    </submittedName>
</protein>